<geneLocation type="plasmid" evidence="2">
    <name>prgalie4872d</name>
</geneLocation>
<sequence>MGYIIHVSAQGNRSHFFQKRGQPIGCPRIQHLENENASSVASETFPAIANIAAAIANQSCLSPLAD</sequence>
<organism evidence="1 2">
    <name type="scientific">Rhizobium gallicum</name>
    <dbReference type="NCBI Taxonomy" id="56730"/>
    <lineage>
        <taxon>Bacteria</taxon>
        <taxon>Pseudomonadati</taxon>
        <taxon>Pseudomonadota</taxon>
        <taxon>Alphaproteobacteria</taxon>
        <taxon>Hyphomicrobiales</taxon>
        <taxon>Rhizobiaceae</taxon>
        <taxon>Rhizobium/Agrobacterium group</taxon>
        <taxon>Rhizobium</taxon>
    </lineage>
</organism>
<dbReference type="Proteomes" id="UP000184749">
    <property type="component" value="Plasmid pRgalIE4872d"/>
</dbReference>
<name>A0A1L5NXU9_9HYPH</name>
<protein>
    <submittedName>
        <fullName evidence="1">Uncharacterized protein</fullName>
    </submittedName>
</protein>
<evidence type="ECO:0000313" key="2">
    <source>
        <dbReference type="Proteomes" id="UP000184749"/>
    </source>
</evidence>
<evidence type="ECO:0000313" key="1">
    <source>
        <dbReference type="EMBL" id="APO72711.1"/>
    </source>
</evidence>
<proteinExistence type="predicted"/>
<dbReference type="AlphaFoldDB" id="A0A1L5NXU9"/>
<gene>
    <name evidence="1" type="ORF">IE4872_PD02199</name>
</gene>
<dbReference type="EMBL" id="CP017105">
    <property type="protein sequence ID" value="APO72711.1"/>
    <property type="molecule type" value="Genomic_DNA"/>
</dbReference>
<reference evidence="1 2" key="1">
    <citation type="submission" date="2016-09" db="EMBL/GenBank/DDBJ databases">
        <title>The complete genome sequences of Rhizobium gallicum, symbiovars gallicum and phaseoli, symbionts associated to common bean (Phaseolus vulgaris).</title>
        <authorList>
            <person name="Bustos P."/>
            <person name="Santamaria R.I."/>
            <person name="Perez-Carrascal O.M."/>
            <person name="Juarez S."/>
            <person name="Lozano L."/>
            <person name="Martinez-Flores I."/>
            <person name="Martinez-Romero E."/>
            <person name="Cevallos M."/>
            <person name="Romero D."/>
            <person name="Davila G."/>
            <person name="Gonzalez V."/>
        </authorList>
    </citation>
    <scope>NUCLEOTIDE SEQUENCE [LARGE SCALE GENOMIC DNA]</scope>
    <source>
        <strain evidence="1 2">IE4872</strain>
        <plasmid evidence="2">prgalie4872d</plasmid>
    </source>
</reference>
<keyword evidence="1" id="KW-0614">Plasmid</keyword>
<accession>A0A1L5NXU9</accession>